<feature type="transmembrane region" description="Helical" evidence="7">
    <location>
        <begin position="178"/>
        <end position="200"/>
    </location>
</feature>
<sequence>MQTLGDAPHQPTRPEPPGEFSVVEEYLHSITHGVGAVLSLVGMVVMLVVASLAAHVDPWKIVSLSLYGTTLVLLYTASTLYHSVPHHPWKQRFQLLDHCAIYLLIAGTYTPFLLVNMRGATGWILFAVVWSLALGGIACKLLWPQRLAVLRVVIYLLMGWMIVLASDEMAANLSTTGIVLLAVGGVVYTLGVIFYAVSAIPFNHAIWHLFVIGGSACHYAAVYQAVLPHSTAT</sequence>
<feature type="transmembrane region" description="Helical" evidence="7">
    <location>
        <begin position="30"/>
        <end position="52"/>
    </location>
</feature>
<evidence type="ECO:0000256" key="3">
    <source>
        <dbReference type="ARBA" id="ARBA00022475"/>
    </source>
</evidence>
<evidence type="ECO:0000256" key="5">
    <source>
        <dbReference type="ARBA" id="ARBA00022989"/>
    </source>
</evidence>
<dbReference type="PANTHER" id="PTHR20855:SF3">
    <property type="entry name" value="LD03007P"/>
    <property type="match status" value="1"/>
</dbReference>
<dbReference type="Proteomes" id="UP001269267">
    <property type="component" value="Unassembled WGS sequence"/>
</dbReference>
<keyword evidence="6 7" id="KW-0472">Membrane</keyword>
<feature type="transmembrane region" description="Helical" evidence="7">
    <location>
        <begin position="122"/>
        <end position="143"/>
    </location>
</feature>
<comment type="similarity">
    <text evidence="2">Belongs to the UPF0073 (Hly-III) family.</text>
</comment>
<dbReference type="PANTHER" id="PTHR20855">
    <property type="entry name" value="ADIPOR/PROGESTIN RECEPTOR-RELATED"/>
    <property type="match status" value="1"/>
</dbReference>
<keyword evidence="9" id="KW-1185">Reference proteome</keyword>
<protein>
    <submittedName>
        <fullName evidence="8">Hemolysin III family protein</fullName>
    </submittedName>
</protein>
<keyword evidence="5 7" id="KW-1133">Transmembrane helix</keyword>
<evidence type="ECO:0000256" key="2">
    <source>
        <dbReference type="ARBA" id="ARBA00008488"/>
    </source>
</evidence>
<accession>A0ABU1G9H0</accession>
<evidence type="ECO:0000256" key="7">
    <source>
        <dbReference type="SAM" id="Phobius"/>
    </source>
</evidence>
<feature type="transmembrane region" description="Helical" evidence="7">
    <location>
        <begin position="64"/>
        <end position="83"/>
    </location>
</feature>
<evidence type="ECO:0000313" key="9">
    <source>
        <dbReference type="Proteomes" id="UP001269267"/>
    </source>
</evidence>
<evidence type="ECO:0000256" key="1">
    <source>
        <dbReference type="ARBA" id="ARBA00004651"/>
    </source>
</evidence>
<proteinExistence type="inferred from homology"/>
<gene>
    <name evidence="8" type="ORF">QC815_04310</name>
</gene>
<dbReference type="InterPro" id="IPR004254">
    <property type="entry name" value="AdipoR/HlyIII-related"/>
</dbReference>
<evidence type="ECO:0000256" key="4">
    <source>
        <dbReference type="ARBA" id="ARBA00022692"/>
    </source>
</evidence>
<keyword evidence="4 7" id="KW-0812">Transmembrane</keyword>
<dbReference type="Pfam" id="PF03006">
    <property type="entry name" value="HlyIII"/>
    <property type="match status" value="1"/>
</dbReference>
<feature type="transmembrane region" description="Helical" evidence="7">
    <location>
        <begin position="149"/>
        <end position="166"/>
    </location>
</feature>
<comment type="caution">
    <text evidence="8">The sequence shown here is derived from an EMBL/GenBank/DDBJ whole genome shotgun (WGS) entry which is preliminary data.</text>
</comment>
<keyword evidence="3" id="KW-1003">Cell membrane</keyword>
<dbReference type="EMBL" id="JARWAI010000003">
    <property type="protein sequence ID" value="MDR5874138.1"/>
    <property type="molecule type" value="Genomic_DNA"/>
</dbReference>
<feature type="transmembrane region" description="Helical" evidence="7">
    <location>
        <begin position="95"/>
        <end position="115"/>
    </location>
</feature>
<evidence type="ECO:0000313" key="8">
    <source>
        <dbReference type="EMBL" id="MDR5874138.1"/>
    </source>
</evidence>
<dbReference type="RefSeq" id="WP_230445623.1">
    <property type="nucleotide sequence ID" value="NZ_JARWAI010000003.1"/>
</dbReference>
<comment type="subcellular location">
    <subcellularLocation>
        <location evidence="1">Cell membrane</location>
        <topology evidence="1">Multi-pass membrane protein</topology>
    </subcellularLocation>
</comment>
<evidence type="ECO:0000256" key="6">
    <source>
        <dbReference type="ARBA" id="ARBA00023136"/>
    </source>
</evidence>
<organism evidence="8 9">
    <name type="scientific">Vreelandella gomseomensis</name>
    <dbReference type="NCBI Taxonomy" id="370766"/>
    <lineage>
        <taxon>Bacteria</taxon>
        <taxon>Pseudomonadati</taxon>
        <taxon>Pseudomonadota</taxon>
        <taxon>Gammaproteobacteria</taxon>
        <taxon>Oceanospirillales</taxon>
        <taxon>Halomonadaceae</taxon>
        <taxon>Vreelandella</taxon>
    </lineage>
</organism>
<dbReference type="NCBIfam" id="TIGR01065">
    <property type="entry name" value="hlyIII"/>
    <property type="match status" value="1"/>
</dbReference>
<feature type="transmembrane region" description="Helical" evidence="7">
    <location>
        <begin position="206"/>
        <end position="227"/>
    </location>
</feature>
<reference evidence="8 9" key="1">
    <citation type="submission" date="2023-04" db="EMBL/GenBank/DDBJ databases">
        <title>A long-awaited taxogenomic arrangement of the family Halomonadaceae.</title>
        <authorList>
            <person name="De La Haba R."/>
            <person name="Chuvochina M."/>
            <person name="Wittouck S."/>
            <person name="Arahal D.R."/>
            <person name="Sanchez-Porro C."/>
            <person name="Hugenholtz P."/>
            <person name="Ventosa A."/>
        </authorList>
    </citation>
    <scope>NUCLEOTIDE SEQUENCE [LARGE SCALE GENOMIC DNA]</scope>
    <source>
        <strain evidence="8 9">DSM 18042</strain>
    </source>
</reference>
<dbReference type="InterPro" id="IPR005744">
    <property type="entry name" value="Hy-lIII"/>
</dbReference>
<name>A0ABU1G9H0_9GAMM</name>